<dbReference type="EMBL" id="BK067788">
    <property type="protein sequence ID" value="DBA51997.1"/>
    <property type="molecule type" value="Genomic_DNA"/>
</dbReference>
<sequence length="56" mass="6803">MTTKPRFKETISVEDVRQRHIDLEVAQEEHFKAIQDIRKEMGELFDTYWDLVHLDN</sequence>
<organism evidence="1">
    <name type="scientific">Nitrosopumilaceae spindle-shaped virus</name>
    <dbReference type="NCBI Taxonomy" id="3065433"/>
    <lineage>
        <taxon>Viruses</taxon>
    </lineage>
</organism>
<evidence type="ECO:0000313" key="1">
    <source>
        <dbReference type="EMBL" id="DBA51997.1"/>
    </source>
</evidence>
<name>A0AAT9JA80_9VIRU</name>
<protein>
    <submittedName>
        <fullName evidence="1">ORF39</fullName>
    </submittedName>
</protein>
<reference evidence="1" key="1">
    <citation type="journal article" date="2024" name="Environ. Microbiol. Rep.">
        <title>Hiding in plain sight: The discovery of complete genomes of 11 hypothetical spindle-shaped viruses that putatively infect mesophilic ammonia-oxidizing archaea.</title>
        <authorList>
            <person name="Ni Y."/>
            <person name="Xu T."/>
            <person name="Yan S."/>
            <person name="Chen L."/>
            <person name="Wang Y."/>
        </authorList>
    </citation>
    <scope>NUCLEOTIDE SEQUENCE</scope>
    <source>
        <strain evidence="1">NTM1</strain>
    </source>
</reference>
<proteinExistence type="predicted"/>
<accession>A0AAT9JA80</accession>
<reference evidence="1" key="2">
    <citation type="submission" date="2024-03" db="EMBL/GenBank/DDBJ databases">
        <authorList>
            <person name="Ni Y."/>
            <person name="Xu T."/>
            <person name="Yan S."/>
            <person name="Chen L."/>
            <person name="Wang Y."/>
        </authorList>
    </citation>
    <scope>NUCLEOTIDE SEQUENCE</scope>
    <source>
        <strain evidence="1">NTM1</strain>
    </source>
</reference>